<proteinExistence type="predicted"/>
<keyword evidence="2" id="KW-0479">Metal-binding</keyword>
<comment type="subcellular location">
    <subcellularLocation>
        <location evidence="1">Nucleus</location>
    </subcellularLocation>
</comment>
<evidence type="ECO:0000256" key="1">
    <source>
        <dbReference type="ARBA" id="ARBA00004123"/>
    </source>
</evidence>
<name>A0A7J0DUV9_9ERIC</name>
<gene>
    <name evidence="7" type="ORF">Acr_00g0083390</name>
</gene>
<dbReference type="OrthoDB" id="1306014at2759"/>
<evidence type="ECO:0000313" key="8">
    <source>
        <dbReference type="Proteomes" id="UP000585474"/>
    </source>
</evidence>
<comment type="caution">
    <text evidence="7">The sequence shown here is derived from an EMBL/GenBank/DDBJ whole genome shotgun (WGS) entry which is preliminary data.</text>
</comment>
<reference evidence="8" key="1">
    <citation type="submission" date="2019-07" db="EMBL/GenBank/DDBJ databases">
        <title>De Novo Assembly of kiwifruit Actinidia rufa.</title>
        <authorList>
            <person name="Sugita-Konishi S."/>
            <person name="Sato K."/>
            <person name="Mori E."/>
            <person name="Abe Y."/>
            <person name="Kisaki G."/>
            <person name="Hamano K."/>
            <person name="Suezawa K."/>
            <person name="Otani M."/>
            <person name="Fukuda T."/>
            <person name="Manabe T."/>
            <person name="Gomi K."/>
            <person name="Tabuchi M."/>
            <person name="Akimitsu K."/>
            <person name="Kataoka I."/>
        </authorList>
    </citation>
    <scope>NUCLEOTIDE SEQUENCE [LARGE SCALE GENOMIC DNA]</scope>
    <source>
        <strain evidence="8">cv. Fuchu</strain>
    </source>
</reference>
<evidence type="ECO:0000256" key="6">
    <source>
        <dbReference type="SAM" id="MobiDB-lite"/>
    </source>
</evidence>
<keyword evidence="5" id="KW-0539">Nucleus</keyword>
<dbReference type="GO" id="GO:0006355">
    <property type="term" value="P:regulation of DNA-templated transcription"/>
    <property type="evidence" value="ECO:0007669"/>
    <property type="project" value="TreeGrafter"/>
</dbReference>
<evidence type="ECO:0000313" key="7">
    <source>
        <dbReference type="EMBL" id="GFS43067.1"/>
    </source>
</evidence>
<protein>
    <submittedName>
        <fullName evidence="7">Zinc finger (C2H2 type) family protein</fullName>
    </submittedName>
</protein>
<dbReference type="PANTHER" id="PTHR23215">
    <property type="entry name" value="ZINC FINGER PROTEIN 207"/>
    <property type="match status" value="1"/>
</dbReference>
<dbReference type="EMBL" id="BJWL01000410">
    <property type="protein sequence ID" value="GFS43067.1"/>
    <property type="molecule type" value="Genomic_DNA"/>
</dbReference>
<evidence type="ECO:0000256" key="2">
    <source>
        <dbReference type="ARBA" id="ARBA00022723"/>
    </source>
</evidence>
<dbReference type="GO" id="GO:0005634">
    <property type="term" value="C:nucleus"/>
    <property type="evidence" value="ECO:0007669"/>
    <property type="project" value="UniProtKB-SubCell"/>
</dbReference>
<evidence type="ECO:0000256" key="4">
    <source>
        <dbReference type="ARBA" id="ARBA00022833"/>
    </source>
</evidence>
<organism evidence="7 8">
    <name type="scientific">Actinidia rufa</name>
    <dbReference type="NCBI Taxonomy" id="165716"/>
    <lineage>
        <taxon>Eukaryota</taxon>
        <taxon>Viridiplantae</taxon>
        <taxon>Streptophyta</taxon>
        <taxon>Embryophyta</taxon>
        <taxon>Tracheophyta</taxon>
        <taxon>Spermatophyta</taxon>
        <taxon>Magnoliopsida</taxon>
        <taxon>eudicotyledons</taxon>
        <taxon>Gunneridae</taxon>
        <taxon>Pentapetalae</taxon>
        <taxon>asterids</taxon>
        <taxon>Ericales</taxon>
        <taxon>Actinidiaceae</taxon>
        <taxon>Actinidia</taxon>
    </lineage>
</organism>
<evidence type="ECO:0000256" key="5">
    <source>
        <dbReference type="ARBA" id="ARBA00023242"/>
    </source>
</evidence>
<evidence type="ECO:0000256" key="3">
    <source>
        <dbReference type="ARBA" id="ARBA00022771"/>
    </source>
</evidence>
<dbReference type="GO" id="GO:0008270">
    <property type="term" value="F:zinc ion binding"/>
    <property type="evidence" value="ECO:0007669"/>
    <property type="project" value="UniProtKB-KW"/>
</dbReference>
<keyword evidence="8" id="KW-1185">Reference proteome</keyword>
<dbReference type="GO" id="GO:0003677">
    <property type="term" value="F:DNA binding"/>
    <property type="evidence" value="ECO:0007669"/>
    <property type="project" value="TreeGrafter"/>
</dbReference>
<accession>A0A7J0DUV9</accession>
<keyword evidence="3" id="KW-0863">Zinc-finger</keyword>
<feature type="region of interest" description="Disordered" evidence="6">
    <location>
        <begin position="148"/>
        <end position="170"/>
    </location>
</feature>
<dbReference type="AlphaFoldDB" id="A0A7J0DUV9"/>
<sequence>MNRRLNPCSVTDSKHSRFVYFDDSIAWLAHYNPASAVAPTGWPVPPRPQLWFPHHPAVSVPPAPLGLVQQSLFPVQNMRHPMPPTVPPALQPSLSIAPPGLPPATPIPVSQPLFPVVAKLKSSIDASNNAAMASNYHTPGIQGGTLVNSHSYASGPNTGGPSIGPPPVIANTAPAIQPKDIRKQARRSHGFLDDYWPFLLDWKSYSVREAQ</sequence>
<dbReference type="PANTHER" id="PTHR23215:SF0">
    <property type="entry name" value="BUB3-INTERACTING AND GLEBS MOTIF-CONTAINING PROTEIN ZNF207"/>
    <property type="match status" value="1"/>
</dbReference>
<dbReference type="Proteomes" id="UP000585474">
    <property type="component" value="Unassembled WGS sequence"/>
</dbReference>
<keyword evidence="4" id="KW-0862">Zinc</keyword>